<comment type="caution">
    <text evidence="2">The sequence shown here is derived from an EMBL/GenBank/DDBJ whole genome shotgun (WGS) entry which is preliminary data.</text>
</comment>
<dbReference type="RefSeq" id="WP_121854004.1">
    <property type="nucleotide sequence ID" value="NZ_CP037952.1"/>
</dbReference>
<organism evidence="2 3">
    <name type="scientific">Parashewanella spongiae</name>
    <dbReference type="NCBI Taxonomy" id="342950"/>
    <lineage>
        <taxon>Bacteria</taxon>
        <taxon>Pseudomonadati</taxon>
        <taxon>Pseudomonadota</taxon>
        <taxon>Gammaproteobacteria</taxon>
        <taxon>Alteromonadales</taxon>
        <taxon>Shewanellaceae</taxon>
        <taxon>Parashewanella</taxon>
    </lineage>
</organism>
<proteinExistence type="predicted"/>
<dbReference type="AlphaFoldDB" id="A0A3A6TK26"/>
<gene>
    <name evidence="2" type="ORF">D5R81_12670</name>
</gene>
<dbReference type="EMBL" id="QYYH01000077">
    <property type="protein sequence ID" value="RJY12224.1"/>
    <property type="molecule type" value="Genomic_DNA"/>
</dbReference>
<accession>A0A3A6TK26</accession>
<evidence type="ECO:0000259" key="1">
    <source>
        <dbReference type="Pfam" id="PF14534"/>
    </source>
</evidence>
<dbReference type="OrthoDB" id="121974at2"/>
<name>A0A3A6TK26_9GAMM</name>
<dbReference type="Pfam" id="PF14534">
    <property type="entry name" value="DUF4440"/>
    <property type="match status" value="1"/>
</dbReference>
<keyword evidence="3" id="KW-1185">Reference proteome</keyword>
<dbReference type="Gene3D" id="3.10.450.50">
    <property type="match status" value="1"/>
</dbReference>
<feature type="domain" description="DUF4440" evidence="1">
    <location>
        <begin position="8"/>
        <end position="87"/>
    </location>
</feature>
<evidence type="ECO:0000313" key="3">
    <source>
        <dbReference type="Proteomes" id="UP000273022"/>
    </source>
</evidence>
<dbReference type="SUPFAM" id="SSF54427">
    <property type="entry name" value="NTF2-like"/>
    <property type="match status" value="1"/>
</dbReference>
<evidence type="ECO:0000313" key="2">
    <source>
        <dbReference type="EMBL" id="RJY12224.1"/>
    </source>
</evidence>
<dbReference type="InterPro" id="IPR027843">
    <property type="entry name" value="DUF4440"/>
</dbReference>
<dbReference type="Proteomes" id="UP000273022">
    <property type="component" value="Unassembled WGS sequence"/>
</dbReference>
<dbReference type="InterPro" id="IPR032710">
    <property type="entry name" value="NTF2-like_dom_sf"/>
</dbReference>
<reference evidence="2 3" key="1">
    <citation type="submission" date="2018-09" db="EMBL/GenBank/DDBJ databases">
        <title>Phylogeny of the Shewanellaceae, and recommendation for two new genera, Pseudoshewanella and Parashewanella.</title>
        <authorList>
            <person name="Wang G."/>
        </authorList>
    </citation>
    <scope>NUCLEOTIDE SEQUENCE [LARGE SCALE GENOMIC DNA]</scope>
    <source>
        <strain evidence="2 3">KCTC 22492</strain>
    </source>
</reference>
<protein>
    <submittedName>
        <fullName evidence="2">Nuclear transport factor 2 family protein</fullName>
    </submittedName>
</protein>
<sequence>MLDITDNIIQLEKSLFTEKVRASKSKLNTLIADDFIEVASTGARFGKTEVLNRLPDESTFIVKTSSFEGRVLSNDSVMLVYQSAFKRGEDELIIKEPSATISIYPIELN</sequence>